<keyword evidence="4" id="KW-0539">Nucleus</keyword>
<feature type="domain" description="RRM" evidence="7">
    <location>
        <begin position="648"/>
        <end position="731"/>
    </location>
</feature>
<dbReference type="CDD" id="cd12317">
    <property type="entry name" value="RRM4_RBM19_RRM3_MRD1"/>
    <property type="match status" value="1"/>
</dbReference>
<dbReference type="InterPro" id="IPR035979">
    <property type="entry name" value="RBD_domain_sf"/>
</dbReference>
<dbReference type="Pfam" id="PF00076">
    <property type="entry name" value="RRM_1"/>
    <property type="match status" value="5"/>
</dbReference>
<feature type="domain" description="RRM" evidence="7">
    <location>
        <begin position="2"/>
        <end position="79"/>
    </location>
</feature>
<dbReference type="Proteomes" id="UP000887540">
    <property type="component" value="Unplaced"/>
</dbReference>
<dbReference type="SUPFAM" id="SSF54928">
    <property type="entry name" value="RNA-binding domain, RBD"/>
    <property type="match status" value="6"/>
</dbReference>
<evidence type="ECO:0000256" key="4">
    <source>
        <dbReference type="ARBA" id="ARBA00023242"/>
    </source>
</evidence>
<name>A0A914EAG1_9BILA</name>
<feature type="domain" description="RRM" evidence="7">
    <location>
        <begin position="277"/>
        <end position="355"/>
    </location>
</feature>
<keyword evidence="2" id="KW-0677">Repeat</keyword>
<feature type="domain" description="RRM" evidence="7">
    <location>
        <begin position="464"/>
        <end position="537"/>
    </location>
</feature>
<accession>A0A914EAG1</accession>
<dbReference type="InterPro" id="IPR051945">
    <property type="entry name" value="RRM_MRD1_RNA_proc_ribogen"/>
</dbReference>
<dbReference type="SMART" id="SM00360">
    <property type="entry name" value="RRM"/>
    <property type="match status" value="6"/>
</dbReference>
<keyword evidence="3 5" id="KW-0694">RNA-binding</keyword>
<proteinExistence type="predicted"/>
<dbReference type="PANTHER" id="PTHR48039:SF5">
    <property type="entry name" value="RNA-BINDING PROTEIN 28"/>
    <property type="match status" value="1"/>
</dbReference>
<dbReference type="FunFam" id="3.30.70.330:FF:000738">
    <property type="entry name" value="RNA-binding motif protein 19"/>
    <property type="match status" value="1"/>
</dbReference>
<dbReference type="PANTHER" id="PTHR48039">
    <property type="entry name" value="RNA-BINDING MOTIF PROTEIN 14B"/>
    <property type="match status" value="1"/>
</dbReference>
<dbReference type="GO" id="GO:0005730">
    <property type="term" value="C:nucleolus"/>
    <property type="evidence" value="ECO:0007669"/>
    <property type="project" value="TreeGrafter"/>
</dbReference>
<dbReference type="InterPro" id="IPR000504">
    <property type="entry name" value="RRM_dom"/>
</dbReference>
<reference evidence="9" key="1">
    <citation type="submission" date="2022-11" db="UniProtKB">
        <authorList>
            <consortium name="WormBaseParasite"/>
        </authorList>
    </citation>
    <scope>IDENTIFICATION</scope>
</reference>
<evidence type="ECO:0000313" key="8">
    <source>
        <dbReference type="Proteomes" id="UP000887540"/>
    </source>
</evidence>
<sequence length="874" mass="99112">MSRLIVKGLPKNINEEKLRNVFKEFGAITDISLKYTKDGVFRRFAFIGFDNDENAQKALKKLNNTFIQASKIMVEECKPFGDDTKPRPWSKYAKGSSSYKRAHPDEENVSIQTKKKRADSPVSQKPTIESDPKFQEFLAVQGIQVNDDKAPNFQEEHLKSLVEAINNFKGDSKLALIFHGLPPTIKQTNFKEWLSPIRVKSMNLFRTPTETFAIVSFNRPPDVRRALQRNDQFLGGFKLHISKLPSKSSDKEISGEEEAVDLDKEKEKITETIMDTGRLFIRNLPYICSEDDLMFLFKKFGEIADLQCIIDKKSGKCKGFAIVTFIFPENALAAYSALDGTIFKGRMLHILAGNEKPEPKELSTENQPGMSQFQKAKLANLKASAGKSHSWNALFLGANAVADTLAEKLQVDKADLLAGDAENSAGVRMALAETRLVRETRDFLLAHGVKLDTFSRPAIKRSDTIMILKNLPAHIQEDELRRMFERFGVVKRIILPPEGGVSALLEMENKVDARKAFTALAYSRLRTQPLYLEWAPIDVFDPQSVSKEPNTSTTTEVEMTENSSKEELEKKHKELTKEEKKALRKSKKHRIQEEKADDETTNVQPENLVGEEDQANNFNESNQEKTMAYDENEEEQNLEEQDEIEPGSIVFVKNLNFDTTDEELYEKFAQLYKIESAVVSKKADPSNPNKMLSMGFGFIQFYRKKDANDAIKSMQGILLDGHSLELKLSNRELVEKEAGQKKTVSNLEQGNCTKILVRNIPFQASKKEIKQLFSTFGDLQNLRLPKKVGSDQHRGFAFVEFGSKGEAKRAFDALVHSTHLYGRRLVLEWAKSEETVDELRTKTTQKFSGNYKESKHSKKKIMKALEEGTPLDAE</sequence>
<feature type="compositionally biased region" description="Polar residues" evidence="6">
    <location>
        <begin position="544"/>
        <end position="557"/>
    </location>
</feature>
<keyword evidence="8" id="KW-1185">Reference proteome</keyword>
<feature type="region of interest" description="Disordered" evidence="6">
    <location>
        <begin position="85"/>
        <end position="128"/>
    </location>
</feature>
<dbReference type="CDD" id="cd12571">
    <property type="entry name" value="RRM6_RBM19"/>
    <property type="match status" value="1"/>
</dbReference>
<dbReference type="AlphaFoldDB" id="A0A914EAG1"/>
<feature type="compositionally biased region" description="Basic and acidic residues" evidence="6">
    <location>
        <begin position="563"/>
        <end position="581"/>
    </location>
</feature>
<evidence type="ECO:0000256" key="1">
    <source>
        <dbReference type="ARBA" id="ARBA00004123"/>
    </source>
</evidence>
<dbReference type="PROSITE" id="PS50102">
    <property type="entry name" value="RRM"/>
    <property type="match status" value="5"/>
</dbReference>
<evidence type="ECO:0000259" key="7">
    <source>
        <dbReference type="PROSITE" id="PS50102"/>
    </source>
</evidence>
<feature type="domain" description="RRM" evidence="7">
    <location>
        <begin position="753"/>
        <end position="832"/>
    </location>
</feature>
<dbReference type="GO" id="GO:0003729">
    <property type="term" value="F:mRNA binding"/>
    <property type="evidence" value="ECO:0007669"/>
    <property type="project" value="TreeGrafter"/>
</dbReference>
<dbReference type="WBParaSite" id="ACRNAN_scaffold667.g20107.t1">
    <property type="protein sequence ID" value="ACRNAN_scaffold667.g20107.t1"/>
    <property type="gene ID" value="ACRNAN_scaffold667.g20107"/>
</dbReference>
<evidence type="ECO:0000256" key="5">
    <source>
        <dbReference type="PROSITE-ProRule" id="PRU00176"/>
    </source>
</evidence>
<organism evidence="8 9">
    <name type="scientific">Acrobeloides nanus</name>
    <dbReference type="NCBI Taxonomy" id="290746"/>
    <lineage>
        <taxon>Eukaryota</taxon>
        <taxon>Metazoa</taxon>
        <taxon>Ecdysozoa</taxon>
        <taxon>Nematoda</taxon>
        <taxon>Chromadorea</taxon>
        <taxon>Rhabditida</taxon>
        <taxon>Tylenchina</taxon>
        <taxon>Cephalobomorpha</taxon>
        <taxon>Cephaloboidea</taxon>
        <taxon>Cephalobidae</taxon>
        <taxon>Acrobeloides</taxon>
    </lineage>
</organism>
<dbReference type="InterPro" id="IPR012677">
    <property type="entry name" value="Nucleotide-bd_a/b_plait_sf"/>
</dbReference>
<evidence type="ECO:0000256" key="3">
    <source>
        <dbReference type="ARBA" id="ARBA00022884"/>
    </source>
</evidence>
<protein>
    <submittedName>
        <fullName evidence="9">RRM domain-containing protein</fullName>
    </submittedName>
</protein>
<comment type="subcellular location">
    <subcellularLocation>
        <location evidence="1">Nucleus</location>
    </subcellularLocation>
</comment>
<dbReference type="Gene3D" id="3.30.70.330">
    <property type="match status" value="6"/>
</dbReference>
<dbReference type="CDD" id="cd12318">
    <property type="entry name" value="RRM5_RBM19_like"/>
    <property type="match status" value="1"/>
</dbReference>
<dbReference type="InterPro" id="IPR034423">
    <property type="entry name" value="RBM19_RRM5"/>
</dbReference>
<dbReference type="InterPro" id="IPR034421">
    <property type="entry name" value="RBM19_RRM6"/>
</dbReference>
<evidence type="ECO:0000256" key="2">
    <source>
        <dbReference type="ARBA" id="ARBA00022737"/>
    </source>
</evidence>
<evidence type="ECO:0000313" key="9">
    <source>
        <dbReference type="WBParaSite" id="ACRNAN_scaffold667.g20107.t1"/>
    </source>
</evidence>
<feature type="region of interest" description="Disordered" evidence="6">
    <location>
        <begin position="847"/>
        <end position="874"/>
    </location>
</feature>
<evidence type="ECO:0000256" key="6">
    <source>
        <dbReference type="SAM" id="MobiDB-lite"/>
    </source>
</evidence>
<feature type="region of interest" description="Disordered" evidence="6">
    <location>
        <begin position="544"/>
        <end position="603"/>
    </location>
</feature>